<sequence>MKQVILSIFILLFSTGCASNQIIDDLAMIDTVTYDVSEDEEKPITVTINFPTVSGEGTVHYDVLSTNAKSSKDSRMTLSNETNLEITSGQLNVSMFGEELARQGIDDILDTFMRDPTLGPRAFFCVTKDKAATFLFQKQKEGPDTSKYIRTYLEKRTLEKESLNFTAFQFLRDVSDDGVDPFLPYFILEENHISQEGYALFKKDKFISSISPEMSAILFFLRKDVPKGTMSIEIKANDENEQEKNSFPIQLVFNYSKSNFDTVLEMKKDQPISVELNIHLEGSVLEYTGDELLDEENVQKKLEKDVETYFTTKSQEFFTLTQELGVDPLGIGALIRNQLTYEQWKQLNWDETYPTIKLKVTPKMEFMNTGQAK</sequence>
<organism evidence="11 12">
    <name type="scientific">Bacillus weihaiensis</name>
    <dbReference type="NCBI Taxonomy" id="1547283"/>
    <lineage>
        <taxon>Bacteria</taxon>
        <taxon>Bacillati</taxon>
        <taxon>Bacillota</taxon>
        <taxon>Bacilli</taxon>
        <taxon>Bacillales</taxon>
        <taxon>Bacillaceae</taxon>
        <taxon>Bacillus</taxon>
    </lineage>
</organism>
<name>A0A1L3MNM2_9BACI</name>
<evidence type="ECO:0000313" key="11">
    <source>
        <dbReference type="EMBL" id="APH03930.1"/>
    </source>
</evidence>
<dbReference type="InterPro" id="IPR008844">
    <property type="entry name" value="Spore_GerAC-like"/>
</dbReference>
<comment type="similarity">
    <text evidence="2">Belongs to the GerABKC lipoprotein family.</text>
</comment>
<dbReference type="STRING" id="1547283.A9C19_03665"/>
<dbReference type="EMBL" id="CP016020">
    <property type="protein sequence ID" value="APH03930.1"/>
    <property type="molecule type" value="Genomic_DNA"/>
</dbReference>
<keyword evidence="7" id="KW-0449">Lipoprotein</keyword>
<evidence type="ECO:0000256" key="7">
    <source>
        <dbReference type="ARBA" id="ARBA00023288"/>
    </source>
</evidence>
<dbReference type="RefSeq" id="WP_072578722.1">
    <property type="nucleotide sequence ID" value="NZ_CP016020.1"/>
</dbReference>
<dbReference type="OrthoDB" id="2592518at2"/>
<keyword evidence="5" id="KW-0472">Membrane</keyword>
<keyword evidence="12" id="KW-1185">Reference proteome</keyword>
<dbReference type="GO" id="GO:0016020">
    <property type="term" value="C:membrane"/>
    <property type="evidence" value="ECO:0007669"/>
    <property type="project" value="UniProtKB-SubCell"/>
</dbReference>
<dbReference type="KEGG" id="bwh:A9C19_03665"/>
<dbReference type="Proteomes" id="UP000181936">
    <property type="component" value="Chromosome"/>
</dbReference>
<dbReference type="NCBIfam" id="TIGR02887">
    <property type="entry name" value="spore_ger_x_C"/>
    <property type="match status" value="1"/>
</dbReference>
<feature type="domain" description="Spore germination GerAC-like C-terminal" evidence="9">
    <location>
        <begin position="196"/>
        <end position="370"/>
    </location>
</feature>
<dbReference type="PANTHER" id="PTHR35789">
    <property type="entry name" value="SPORE GERMINATION PROTEIN B3"/>
    <property type="match status" value="1"/>
</dbReference>
<reference evidence="11 12" key="1">
    <citation type="journal article" date="2016" name="Sci. Rep.">
        <title>Complete genome sequence and transcriptomic analysis of a novel marine strain Bacillus weihaiensis reveals the mechanism of brown algae degradation.</title>
        <authorList>
            <person name="Zhu Y."/>
            <person name="Chen P."/>
            <person name="Bao Y."/>
            <person name="Men Y."/>
            <person name="Zeng Y."/>
            <person name="Yang J."/>
            <person name="Sun J."/>
            <person name="Sun Y."/>
        </authorList>
    </citation>
    <scope>NUCLEOTIDE SEQUENCE [LARGE SCALE GENOMIC DNA]</scope>
    <source>
        <strain evidence="11 12">Alg07</strain>
    </source>
</reference>
<keyword evidence="6" id="KW-0564">Palmitate</keyword>
<dbReference type="InterPro" id="IPR038501">
    <property type="entry name" value="Spore_GerAC_C_sf"/>
</dbReference>
<dbReference type="Pfam" id="PF05504">
    <property type="entry name" value="Spore_GerAC"/>
    <property type="match status" value="1"/>
</dbReference>
<dbReference type="Pfam" id="PF25198">
    <property type="entry name" value="Spore_GerAC_N"/>
    <property type="match status" value="1"/>
</dbReference>
<evidence type="ECO:0000256" key="1">
    <source>
        <dbReference type="ARBA" id="ARBA00004635"/>
    </source>
</evidence>
<dbReference type="Gene3D" id="3.30.300.210">
    <property type="entry name" value="Nutrient germinant receptor protein C, domain 3"/>
    <property type="match status" value="1"/>
</dbReference>
<keyword evidence="4 8" id="KW-0732">Signal</keyword>
<dbReference type="PROSITE" id="PS51257">
    <property type="entry name" value="PROKAR_LIPOPROTEIN"/>
    <property type="match status" value="1"/>
</dbReference>
<proteinExistence type="inferred from homology"/>
<evidence type="ECO:0000313" key="12">
    <source>
        <dbReference type="Proteomes" id="UP000181936"/>
    </source>
</evidence>
<keyword evidence="3" id="KW-0309">Germination</keyword>
<protein>
    <submittedName>
        <fullName evidence="11">Uncharacterized protein</fullName>
    </submittedName>
</protein>
<dbReference type="PANTHER" id="PTHR35789:SF1">
    <property type="entry name" value="SPORE GERMINATION PROTEIN B3"/>
    <property type="match status" value="1"/>
</dbReference>
<evidence type="ECO:0000256" key="2">
    <source>
        <dbReference type="ARBA" id="ARBA00007886"/>
    </source>
</evidence>
<evidence type="ECO:0000256" key="6">
    <source>
        <dbReference type="ARBA" id="ARBA00023139"/>
    </source>
</evidence>
<feature type="signal peptide" evidence="8">
    <location>
        <begin position="1"/>
        <end position="18"/>
    </location>
</feature>
<evidence type="ECO:0000256" key="5">
    <source>
        <dbReference type="ARBA" id="ARBA00023136"/>
    </source>
</evidence>
<evidence type="ECO:0000256" key="4">
    <source>
        <dbReference type="ARBA" id="ARBA00022729"/>
    </source>
</evidence>
<accession>A0A1L3MNM2</accession>
<evidence type="ECO:0000259" key="9">
    <source>
        <dbReference type="Pfam" id="PF05504"/>
    </source>
</evidence>
<evidence type="ECO:0000256" key="8">
    <source>
        <dbReference type="SAM" id="SignalP"/>
    </source>
</evidence>
<evidence type="ECO:0000256" key="3">
    <source>
        <dbReference type="ARBA" id="ARBA00022544"/>
    </source>
</evidence>
<dbReference type="GO" id="GO:0009847">
    <property type="term" value="P:spore germination"/>
    <property type="evidence" value="ECO:0007669"/>
    <property type="project" value="InterPro"/>
</dbReference>
<feature type="chain" id="PRO_5038553172" evidence="8">
    <location>
        <begin position="19"/>
        <end position="373"/>
    </location>
</feature>
<dbReference type="AlphaFoldDB" id="A0A1L3MNM2"/>
<evidence type="ECO:0000259" key="10">
    <source>
        <dbReference type="Pfam" id="PF25198"/>
    </source>
</evidence>
<feature type="domain" description="Spore germination protein N-terminal" evidence="10">
    <location>
        <begin position="21"/>
        <end position="186"/>
    </location>
</feature>
<dbReference type="InterPro" id="IPR046953">
    <property type="entry name" value="Spore_GerAC-like_C"/>
</dbReference>
<gene>
    <name evidence="11" type="ORF">A9C19_03665</name>
</gene>
<comment type="subcellular location">
    <subcellularLocation>
        <location evidence="1">Membrane</location>
        <topology evidence="1">Lipid-anchor</topology>
    </subcellularLocation>
</comment>
<dbReference type="InterPro" id="IPR057336">
    <property type="entry name" value="GerAC_N"/>
</dbReference>